<feature type="region of interest" description="Disordered" evidence="1">
    <location>
        <begin position="211"/>
        <end position="237"/>
    </location>
</feature>
<sequence>MYRFICTYDYLTIIREAIKSSVTDDTDNRRLVAEQFARDEMEGYLNLEYDVDRILNFRVFDADDAGVHKVGDLVINNSTDKQYVCIQDGATGSDADLADTNKFVEDKLEVIKTYAAETAYAVGDTVVGPDKVRYLVIKSIPTEGKLLSDTEYFWTKRNALMVMLYVDISAYHYHARISANQVPQLRIDRYLDAIDKLKRIRRKELTPAIPRADLNADGEPDSGSIVMWSNEKRDNNW</sequence>
<dbReference type="RefSeq" id="WP_099155982.1">
    <property type="nucleotide sequence ID" value="NZ_PDUD01000093.1"/>
</dbReference>
<dbReference type="Proteomes" id="UP000223913">
    <property type="component" value="Unassembled WGS sequence"/>
</dbReference>
<protein>
    <recommendedName>
        <fullName evidence="4">DUF1320 domain-containing protein</fullName>
    </recommendedName>
</protein>
<evidence type="ECO:0008006" key="4">
    <source>
        <dbReference type="Google" id="ProtNLM"/>
    </source>
</evidence>
<evidence type="ECO:0000313" key="2">
    <source>
        <dbReference type="EMBL" id="PHN00607.1"/>
    </source>
</evidence>
<proteinExistence type="predicted"/>
<keyword evidence="3" id="KW-1185">Reference proteome</keyword>
<reference evidence="2 3" key="1">
    <citation type="submission" date="2017-10" db="EMBL/GenBank/DDBJ databases">
        <title>The draft genome sequence of Lewinella nigricans NBRC 102662.</title>
        <authorList>
            <person name="Wang K."/>
        </authorList>
    </citation>
    <scope>NUCLEOTIDE SEQUENCE [LARGE SCALE GENOMIC DNA]</scope>
    <source>
        <strain evidence="2 3">NBRC 102662</strain>
    </source>
</reference>
<dbReference type="AlphaFoldDB" id="A0A2D0MWM5"/>
<evidence type="ECO:0000313" key="3">
    <source>
        <dbReference type="Proteomes" id="UP000223913"/>
    </source>
</evidence>
<gene>
    <name evidence="2" type="ORF">CRP01_41375</name>
</gene>
<evidence type="ECO:0000256" key="1">
    <source>
        <dbReference type="SAM" id="MobiDB-lite"/>
    </source>
</evidence>
<name>A0A2D0MWM5_FLAN2</name>
<dbReference type="EMBL" id="PDUD01000093">
    <property type="protein sequence ID" value="PHN00607.1"/>
    <property type="molecule type" value="Genomic_DNA"/>
</dbReference>
<accession>A0A2D0MWM5</accession>
<organism evidence="2 3">
    <name type="scientific">Flavilitoribacter nigricans (strain ATCC 23147 / DSM 23189 / NBRC 102662 / NCIMB 1420 / SS-2)</name>
    <name type="common">Lewinella nigricans</name>
    <dbReference type="NCBI Taxonomy" id="1122177"/>
    <lineage>
        <taxon>Bacteria</taxon>
        <taxon>Pseudomonadati</taxon>
        <taxon>Bacteroidota</taxon>
        <taxon>Saprospiria</taxon>
        <taxon>Saprospirales</taxon>
        <taxon>Lewinellaceae</taxon>
        <taxon>Flavilitoribacter</taxon>
    </lineage>
</organism>
<comment type="caution">
    <text evidence="2">The sequence shown here is derived from an EMBL/GenBank/DDBJ whole genome shotgun (WGS) entry which is preliminary data.</text>
</comment>
<dbReference type="OrthoDB" id="881590at2"/>